<dbReference type="GO" id="GO:0006355">
    <property type="term" value="P:regulation of DNA-templated transcription"/>
    <property type="evidence" value="ECO:0007669"/>
    <property type="project" value="InterPro"/>
</dbReference>
<dbReference type="AlphaFoldDB" id="A0AAU2JNJ8"/>
<dbReference type="GO" id="GO:0003677">
    <property type="term" value="F:DNA binding"/>
    <property type="evidence" value="ECO:0007669"/>
    <property type="project" value="UniProtKB-KW"/>
</dbReference>
<reference evidence="5" key="1">
    <citation type="submission" date="2022-10" db="EMBL/GenBank/DDBJ databases">
        <title>The complete genomes of actinobacterial strains from the NBC collection.</title>
        <authorList>
            <person name="Joergensen T.S."/>
            <person name="Alvarez Arevalo M."/>
            <person name="Sterndorff E.B."/>
            <person name="Faurdal D."/>
            <person name="Vuksanovic O."/>
            <person name="Mourched A.-S."/>
            <person name="Charusanti P."/>
            <person name="Shaw S."/>
            <person name="Blin K."/>
            <person name="Weber T."/>
        </authorList>
    </citation>
    <scope>NUCLEOTIDE SEQUENCE</scope>
    <source>
        <strain evidence="5">NBC_00049</strain>
    </source>
</reference>
<proteinExistence type="predicted"/>
<dbReference type="InterPro" id="IPR000792">
    <property type="entry name" value="Tscrpt_reg_LuxR_C"/>
</dbReference>
<dbReference type="CDD" id="cd06170">
    <property type="entry name" value="LuxR_C_like"/>
    <property type="match status" value="1"/>
</dbReference>
<dbReference type="PANTHER" id="PTHR44688:SF16">
    <property type="entry name" value="DNA-BINDING TRANSCRIPTIONAL ACTIVATOR DEVR_DOSR"/>
    <property type="match status" value="1"/>
</dbReference>
<dbReference type="PANTHER" id="PTHR44688">
    <property type="entry name" value="DNA-BINDING TRANSCRIPTIONAL ACTIVATOR DEVR_DOSR"/>
    <property type="match status" value="1"/>
</dbReference>
<feature type="domain" description="HTH luxR-type" evidence="4">
    <location>
        <begin position="40"/>
        <end position="105"/>
    </location>
</feature>
<gene>
    <name evidence="5" type="ORF">OG327_09490</name>
</gene>
<dbReference type="SMART" id="SM00421">
    <property type="entry name" value="HTH_LUXR"/>
    <property type="match status" value="1"/>
</dbReference>
<evidence type="ECO:0000256" key="3">
    <source>
        <dbReference type="ARBA" id="ARBA00023163"/>
    </source>
</evidence>
<keyword evidence="2" id="KW-0238">DNA-binding</keyword>
<keyword evidence="3" id="KW-0804">Transcription</keyword>
<evidence type="ECO:0000259" key="4">
    <source>
        <dbReference type="PROSITE" id="PS50043"/>
    </source>
</evidence>
<dbReference type="InterPro" id="IPR016032">
    <property type="entry name" value="Sig_transdc_resp-reg_C-effctor"/>
</dbReference>
<accession>A0AAU2JNJ8</accession>
<dbReference type="InterPro" id="IPR036388">
    <property type="entry name" value="WH-like_DNA-bd_sf"/>
</dbReference>
<dbReference type="Pfam" id="PF00196">
    <property type="entry name" value="GerE"/>
    <property type="match status" value="1"/>
</dbReference>
<protein>
    <submittedName>
        <fullName evidence="5">LuxR C-terminal-related transcriptional regulator</fullName>
    </submittedName>
</protein>
<sequence>MSHVMGDGRHCEAGATEADTAPFGQECRCLCGVAAITEDFVHALAELTPREREVLSRLALCDTNRAIARSLHITERTAKAHLSRIMAKLGLASRTESAIVALRYHDMLCHPLGPAGVYQGPLPAAA</sequence>
<evidence type="ECO:0000256" key="2">
    <source>
        <dbReference type="ARBA" id="ARBA00023125"/>
    </source>
</evidence>
<organism evidence="5">
    <name type="scientific">Streptomyces sp. NBC_00049</name>
    <dbReference type="NCBI Taxonomy" id="2903617"/>
    <lineage>
        <taxon>Bacteria</taxon>
        <taxon>Bacillati</taxon>
        <taxon>Actinomycetota</taxon>
        <taxon>Actinomycetes</taxon>
        <taxon>Kitasatosporales</taxon>
        <taxon>Streptomycetaceae</taxon>
        <taxon>Streptomyces</taxon>
    </lineage>
</organism>
<dbReference type="EMBL" id="CP108264">
    <property type="protein sequence ID" value="WTU73552.1"/>
    <property type="molecule type" value="Genomic_DNA"/>
</dbReference>
<dbReference type="PRINTS" id="PR00038">
    <property type="entry name" value="HTHLUXR"/>
</dbReference>
<keyword evidence="1" id="KW-0805">Transcription regulation</keyword>
<dbReference type="SUPFAM" id="SSF46894">
    <property type="entry name" value="C-terminal effector domain of the bipartite response regulators"/>
    <property type="match status" value="1"/>
</dbReference>
<dbReference type="Gene3D" id="1.10.10.10">
    <property type="entry name" value="Winged helix-like DNA-binding domain superfamily/Winged helix DNA-binding domain"/>
    <property type="match status" value="1"/>
</dbReference>
<dbReference type="PROSITE" id="PS50043">
    <property type="entry name" value="HTH_LUXR_2"/>
    <property type="match status" value="1"/>
</dbReference>
<evidence type="ECO:0000256" key="1">
    <source>
        <dbReference type="ARBA" id="ARBA00023015"/>
    </source>
</evidence>
<evidence type="ECO:0000313" key="5">
    <source>
        <dbReference type="EMBL" id="WTU73552.1"/>
    </source>
</evidence>
<name>A0AAU2JNJ8_9ACTN</name>